<keyword evidence="3" id="KW-1185">Reference proteome</keyword>
<dbReference type="SMART" id="SM00855">
    <property type="entry name" value="PGAM"/>
    <property type="match status" value="1"/>
</dbReference>
<dbReference type="eggNOG" id="ENOG502TA2G">
    <property type="taxonomic scope" value="Eukaryota"/>
</dbReference>
<evidence type="ECO:0008006" key="4">
    <source>
        <dbReference type="Google" id="ProtNLM"/>
    </source>
</evidence>
<dbReference type="OrthoDB" id="3335358at2759"/>
<proteinExistence type="predicted"/>
<dbReference type="PANTHER" id="PTHR16469">
    <property type="entry name" value="UBIQUITIN-ASSOCIATED AND SH3 DOMAIN-CONTAINING BA-RELATED"/>
    <property type="match status" value="1"/>
</dbReference>
<dbReference type="GeneID" id="7197072"/>
<dbReference type="CDD" id="cd07040">
    <property type="entry name" value="HP"/>
    <property type="match status" value="1"/>
</dbReference>
<reference evidence="3" key="2">
    <citation type="submission" date="2008-08" db="EMBL/GenBank/DDBJ databases">
        <authorList>
            <consortium name="Diatom Consortium"/>
            <person name="Grigoriev I."/>
            <person name="Grimwood J."/>
            <person name="Kuo A."/>
            <person name="Otillar R.P."/>
            <person name="Salamov A."/>
            <person name="Detter J.C."/>
            <person name="Lindquist E."/>
            <person name="Shapiro H."/>
            <person name="Lucas S."/>
            <person name="Glavina del Rio T."/>
            <person name="Pitluck S."/>
            <person name="Rokhsar D."/>
            <person name="Bowler C."/>
        </authorList>
    </citation>
    <scope>GENOME REANNOTATION</scope>
    <source>
        <strain evidence="3">CCAP 1055/1</strain>
    </source>
</reference>
<dbReference type="InterPro" id="IPR029033">
    <property type="entry name" value="His_PPase_superfam"/>
</dbReference>
<protein>
    <recommendedName>
        <fullName evidence="4">Phosphoglycerate mutase</fullName>
    </recommendedName>
</protein>
<dbReference type="InParanoid" id="B7FRS7"/>
<feature type="compositionally biased region" description="Polar residues" evidence="1">
    <location>
        <begin position="10"/>
        <end position="26"/>
    </location>
</feature>
<dbReference type="Pfam" id="PF00300">
    <property type="entry name" value="His_Phos_1"/>
    <property type="match status" value="1"/>
</dbReference>
<dbReference type="STRING" id="556484.B7FRS7"/>
<name>B7FRS7_PHATC</name>
<dbReference type="Proteomes" id="UP000000759">
    <property type="component" value="Chromosome 2"/>
</dbReference>
<dbReference type="Gene3D" id="3.40.50.1240">
    <property type="entry name" value="Phosphoglycerate mutase-like"/>
    <property type="match status" value="1"/>
</dbReference>
<dbReference type="InterPro" id="IPR013078">
    <property type="entry name" value="His_Pase_superF_clade-1"/>
</dbReference>
<dbReference type="RefSeq" id="XP_002177855.1">
    <property type="nucleotide sequence ID" value="XM_002177819.1"/>
</dbReference>
<feature type="region of interest" description="Disordered" evidence="1">
    <location>
        <begin position="1"/>
        <end position="29"/>
    </location>
</feature>
<dbReference type="PANTHER" id="PTHR16469:SF51">
    <property type="entry name" value="TRANSCRIPTION FACTOR TAU 55 KDA SUBUNIT"/>
    <property type="match status" value="1"/>
</dbReference>
<organism evidence="2 3">
    <name type="scientific">Phaeodactylum tricornutum (strain CCAP 1055/1)</name>
    <dbReference type="NCBI Taxonomy" id="556484"/>
    <lineage>
        <taxon>Eukaryota</taxon>
        <taxon>Sar</taxon>
        <taxon>Stramenopiles</taxon>
        <taxon>Ochrophyta</taxon>
        <taxon>Bacillariophyta</taxon>
        <taxon>Bacillariophyceae</taxon>
        <taxon>Bacillariophycidae</taxon>
        <taxon>Naviculales</taxon>
        <taxon>Phaeodactylaceae</taxon>
        <taxon>Phaeodactylum</taxon>
    </lineage>
</organism>
<evidence type="ECO:0000313" key="2">
    <source>
        <dbReference type="EMBL" id="EEC50669.1"/>
    </source>
</evidence>
<reference evidence="2 3" key="1">
    <citation type="journal article" date="2008" name="Nature">
        <title>The Phaeodactylum genome reveals the evolutionary history of diatom genomes.</title>
        <authorList>
            <person name="Bowler C."/>
            <person name="Allen A.E."/>
            <person name="Badger J.H."/>
            <person name="Grimwood J."/>
            <person name="Jabbari K."/>
            <person name="Kuo A."/>
            <person name="Maheswari U."/>
            <person name="Martens C."/>
            <person name="Maumus F."/>
            <person name="Otillar R.P."/>
            <person name="Rayko E."/>
            <person name="Salamov A."/>
            <person name="Vandepoele K."/>
            <person name="Beszteri B."/>
            <person name="Gruber A."/>
            <person name="Heijde M."/>
            <person name="Katinka M."/>
            <person name="Mock T."/>
            <person name="Valentin K."/>
            <person name="Verret F."/>
            <person name="Berges J.A."/>
            <person name="Brownlee C."/>
            <person name="Cadoret J.P."/>
            <person name="Chiovitti A."/>
            <person name="Choi C.J."/>
            <person name="Coesel S."/>
            <person name="De Martino A."/>
            <person name="Detter J.C."/>
            <person name="Durkin C."/>
            <person name="Falciatore A."/>
            <person name="Fournet J."/>
            <person name="Haruta M."/>
            <person name="Huysman M.J."/>
            <person name="Jenkins B.D."/>
            <person name="Jiroutova K."/>
            <person name="Jorgensen R.E."/>
            <person name="Joubert Y."/>
            <person name="Kaplan A."/>
            <person name="Kroger N."/>
            <person name="Kroth P.G."/>
            <person name="La Roche J."/>
            <person name="Lindquist E."/>
            <person name="Lommer M."/>
            <person name="Martin-Jezequel V."/>
            <person name="Lopez P.J."/>
            <person name="Lucas S."/>
            <person name="Mangogna M."/>
            <person name="McGinnis K."/>
            <person name="Medlin L.K."/>
            <person name="Montsant A."/>
            <person name="Oudot-Le Secq M.P."/>
            <person name="Napoli C."/>
            <person name="Obornik M."/>
            <person name="Parker M.S."/>
            <person name="Petit J.L."/>
            <person name="Porcel B.M."/>
            <person name="Poulsen N."/>
            <person name="Robison M."/>
            <person name="Rychlewski L."/>
            <person name="Rynearson T.A."/>
            <person name="Schmutz J."/>
            <person name="Shapiro H."/>
            <person name="Siaut M."/>
            <person name="Stanley M."/>
            <person name="Sussman M.R."/>
            <person name="Taylor A.R."/>
            <person name="Vardi A."/>
            <person name="von Dassow P."/>
            <person name="Vyverman W."/>
            <person name="Willis A."/>
            <person name="Wyrwicz L.S."/>
            <person name="Rokhsar D.S."/>
            <person name="Weissenbach J."/>
            <person name="Armbrust E.V."/>
            <person name="Green B.R."/>
            <person name="Van de Peer Y."/>
            <person name="Grigoriev I.V."/>
        </authorList>
    </citation>
    <scope>NUCLEOTIDE SEQUENCE [LARGE SCALE GENOMIC DNA]</scope>
    <source>
        <strain evidence="2 3">CCAP 1055/1</strain>
    </source>
</reference>
<sequence>MTPPHEEDSSTLSGGHSTSPRNSLQADGNAPQYLYIVRHGDRWDYENPTWVETTDRSGDPPLSKLGHQQARETGIFLDQLLSSDGITGDDLTWMSSPFLRTLQTSDNALNAMTKTNIKNVPILPEYSVFEWDGKGGKWHESLPPLSERVHYFPRMDVKYQSLFVPTLPEPRSEFHGRCERAIHALNQRYCFKPRSALVVVSHAAACIGLARAAANLTLTDITPAAPCTIFRLSRTDNSATWQMDQHDAVNSLNGHTSHLSDLGSTTVPWNHFGDKAIHRGYTGPPTSRFAPKDLNDEL</sequence>
<dbReference type="InterPro" id="IPR051710">
    <property type="entry name" value="Phosphatase_SH3-domain"/>
</dbReference>
<dbReference type="HOGENOM" id="CLU_935273_0_0_1"/>
<evidence type="ECO:0000313" key="3">
    <source>
        <dbReference type="Proteomes" id="UP000000759"/>
    </source>
</evidence>
<gene>
    <name evidence="2" type="ORF">PHATRDRAFT_43298</name>
</gene>
<dbReference type="AlphaFoldDB" id="B7FRS7"/>
<accession>B7FRS7</accession>
<feature type="region of interest" description="Disordered" evidence="1">
    <location>
        <begin position="278"/>
        <end position="298"/>
    </location>
</feature>
<evidence type="ECO:0000256" key="1">
    <source>
        <dbReference type="SAM" id="MobiDB-lite"/>
    </source>
</evidence>
<dbReference type="EMBL" id="CM000606">
    <property type="protein sequence ID" value="EEC50669.1"/>
    <property type="molecule type" value="Genomic_DNA"/>
</dbReference>
<dbReference type="OMA" id="RCERAIH"/>
<dbReference type="PaxDb" id="2850-Phatr43298"/>
<dbReference type="KEGG" id="pti:PHATRDRAFT_43298"/>
<dbReference type="SUPFAM" id="SSF53254">
    <property type="entry name" value="Phosphoglycerate mutase-like"/>
    <property type="match status" value="1"/>
</dbReference>